<evidence type="ECO:0000256" key="4">
    <source>
        <dbReference type="ARBA" id="ARBA00022679"/>
    </source>
</evidence>
<evidence type="ECO:0000313" key="16">
    <source>
        <dbReference type="Proteomes" id="UP000526184"/>
    </source>
</evidence>
<protein>
    <recommendedName>
        <fullName evidence="10">tRNA dimethylallyltransferase</fullName>
        <ecNumber evidence="10">2.5.1.75</ecNumber>
    </recommendedName>
    <alternativeName>
        <fullName evidence="10">Dimethylallyl diphosphate:tRNA dimethylallyltransferase</fullName>
        <shortName evidence="10">DMAPP:tRNA dimethylallyltransferase</shortName>
        <shortName evidence="10">DMATase</shortName>
    </alternativeName>
    <alternativeName>
        <fullName evidence="10">Isopentenyl-diphosphate:tRNA isopentenyltransferase</fullName>
        <shortName evidence="10">IPP transferase</shortName>
        <shortName evidence="10">IPPT</shortName>
        <shortName evidence="10">IPTase</shortName>
    </alternativeName>
</protein>
<feature type="binding site" evidence="10">
    <location>
        <begin position="16"/>
        <end position="21"/>
    </location>
    <ligand>
        <name>substrate</name>
    </ligand>
</feature>
<evidence type="ECO:0000256" key="13">
    <source>
        <dbReference type="RuleBase" id="RU003785"/>
    </source>
</evidence>
<dbReference type="InterPro" id="IPR027417">
    <property type="entry name" value="P-loop_NTPase"/>
</dbReference>
<evidence type="ECO:0000256" key="6">
    <source>
        <dbReference type="ARBA" id="ARBA00022741"/>
    </source>
</evidence>
<dbReference type="GO" id="GO:0052381">
    <property type="term" value="F:tRNA dimethylallyltransferase activity"/>
    <property type="evidence" value="ECO:0007669"/>
    <property type="project" value="UniProtKB-UniRule"/>
</dbReference>
<dbReference type="GO" id="GO:0006400">
    <property type="term" value="P:tRNA modification"/>
    <property type="evidence" value="ECO:0007669"/>
    <property type="project" value="TreeGrafter"/>
</dbReference>
<dbReference type="Gene3D" id="1.10.20.140">
    <property type="match status" value="1"/>
</dbReference>
<evidence type="ECO:0000256" key="11">
    <source>
        <dbReference type="RuleBase" id="RU003783"/>
    </source>
</evidence>
<keyword evidence="16" id="KW-1185">Reference proteome</keyword>
<evidence type="ECO:0000256" key="7">
    <source>
        <dbReference type="ARBA" id="ARBA00022840"/>
    </source>
</evidence>
<comment type="catalytic activity">
    <reaction evidence="9 10 11">
        <text>adenosine(37) in tRNA + dimethylallyl diphosphate = N(6)-dimethylallyladenosine(37) in tRNA + diphosphate</text>
        <dbReference type="Rhea" id="RHEA:26482"/>
        <dbReference type="Rhea" id="RHEA-COMP:10162"/>
        <dbReference type="Rhea" id="RHEA-COMP:10375"/>
        <dbReference type="ChEBI" id="CHEBI:33019"/>
        <dbReference type="ChEBI" id="CHEBI:57623"/>
        <dbReference type="ChEBI" id="CHEBI:74411"/>
        <dbReference type="ChEBI" id="CHEBI:74415"/>
        <dbReference type="EC" id="2.5.1.75"/>
    </reaction>
</comment>
<reference evidence="15 16" key="1">
    <citation type="submission" date="2020-05" db="EMBL/GenBank/DDBJ databases">
        <title>Streptobacillus felis strain LHL191014123.</title>
        <authorList>
            <person name="Fawzy A."/>
            <person name="Rau J."/>
            <person name="Risse K."/>
            <person name="Schauerte N."/>
            <person name="Geiger C."/>
            <person name="Blom J."/>
            <person name="Imirzalioglu C."/>
            <person name="Falgenhauer J."/>
            <person name="Bach A."/>
            <person name="Herden C."/>
            <person name="Eisenberg T."/>
        </authorList>
    </citation>
    <scope>NUCLEOTIDE SEQUENCE [LARGE SCALE GENOMIC DNA]</scope>
    <source>
        <strain evidence="15 16">LHL191014123</strain>
    </source>
</reference>
<dbReference type="Gene3D" id="3.40.50.300">
    <property type="entry name" value="P-loop containing nucleotide triphosphate hydrolases"/>
    <property type="match status" value="1"/>
</dbReference>
<keyword evidence="8 10" id="KW-0460">Magnesium</keyword>
<comment type="function">
    <text evidence="2 10 12">Catalyzes the transfer of a dimethylallyl group onto the adenine at position 37 in tRNAs that read codons beginning with uridine, leading to the formation of N6-(dimethylallyl)adenosine (i(6)A).</text>
</comment>
<proteinExistence type="inferred from homology"/>
<keyword evidence="14" id="KW-0175">Coiled coil</keyword>
<keyword evidence="6 10" id="KW-0547">Nucleotide-binding</keyword>
<dbReference type="GO" id="GO:0005524">
    <property type="term" value="F:ATP binding"/>
    <property type="evidence" value="ECO:0007669"/>
    <property type="project" value="UniProtKB-UniRule"/>
</dbReference>
<evidence type="ECO:0000256" key="10">
    <source>
        <dbReference type="HAMAP-Rule" id="MF_00185"/>
    </source>
</evidence>
<evidence type="ECO:0000256" key="8">
    <source>
        <dbReference type="ARBA" id="ARBA00022842"/>
    </source>
</evidence>
<dbReference type="HAMAP" id="MF_00185">
    <property type="entry name" value="IPP_trans"/>
    <property type="match status" value="1"/>
</dbReference>
<dbReference type="Pfam" id="PF01715">
    <property type="entry name" value="IPPT"/>
    <property type="match status" value="1"/>
</dbReference>
<evidence type="ECO:0000256" key="5">
    <source>
        <dbReference type="ARBA" id="ARBA00022694"/>
    </source>
</evidence>
<dbReference type="AlphaFoldDB" id="A0A7Z0T8Q5"/>
<name>A0A7Z0T8Q5_9FUSO</name>
<evidence type="ECO:0000256" key="1">
    <source>
        <dbReference type="ARBA" id="ARBA00001946"/>
    </source>
</evidence>
<feature type="coiled-coil region" evidence="14">
    <location>
        <begin position="118"/>
        <end position="145"/>
    </location>
</feature>
<comment type="cofactor">
    <cofactor evidence="1 10">
        <name>Mg(2+)</name>
        <dbReference type="ChEBI" id="CHEBI:18420"/>
    </cofactor>
</comment>
<dbReference type="EMBL" id="JABMKT010000024">
    <property type="protein sequence ID" value="NYV28189.1"/>
    <property type="molecule type" value="Genomic_DNA"/>
</dbReference>
<comment type="subunit">
    <text evidence="10">Monomer.</text>
</comment>
<comment type="caution">
    <text evidence="10">Lacks conserved residue(s) required for the propagation of feature annotation.</text>
</comment>
<sequence>MNLLMCNRAIVIAGPTGVGKTSLSIKLAKILNAEIISADSMQIYKEMNVGTAKITEEEKEGIKHHMLDLVNPDEEYSVGEYEKAVNKILNDNKKIYILVGGTGLYLRSVTDGFSNLPAKDEELRKKLEEMNKEELLDKLKELDKETYDKIDKENKTRLVRSVEVCLITGKKFSEITNVNYKNNDYTFLKIFLNRNREELYGLIDKRIDIMLENGLIEEAKEMYRKYPNTKAIGYKELFMYFSGDMNFEDSISLLKQKSRNYAKRQVTWFKKDKDYVEYNLSEISNEKIIEDILKKIEEV</sequence>
<dbReference type="RefSeq" id="WP_180136232.1">
    <property type="nucleotide sequence ID" value="NZ_JABMKT010000024.1"/>
</dbReference>
<evidence type="ECO:0000256" key="3">
    <source>
        <dbReference type="ARBA" id="ARBA00005842"/>
    </source>
</evidence>
<feature type="site" description="Interaction with substrate tRNA" evidence="10">
    <location>
        <position position="102"/>
    </location>
</feature>
<feature type="site" description="Interaction with substrate tRNA" evidence="10">
    <location>
        <position position="124"/>
    </location>
</feature>
<evidence type="ECO:0000313" key="15">
    <source>
        <dbReference type="EMBL" id="NYV28189.1"/>
    </source>
</evidence>
<dbReference type="InterPro" id="IPR039657">
    <property type="entry name" value="Dimethylallyltransferase"/>
</dbReference>
<keyword evidence="5 10" id="KW-0819">tRNA processing</keyword>
<comment type="similarity">
    <text evidence="3 10 13">Belongs to the IPP transferase family.</text>
</comment>
<feature type="region of interest" description="Interaction with substrate tRNA" evidence="10">
    <location>
        <begin position="39"/>
        <end position="42"/>
    </location>
</feature>
<evidence type="ECO:0000256" key="9">
    <source>
        <dbReference type="ARBA" id="ARBA00049563"/>
    </source>
</evidence>
<dbReference type="PANTHER" id="PTHR11088:SF60">
    <property type="entry name" value="TRNA DIMETHYLALLYLTRANSFERASE"/>
    <property type="match status" value="1"/>
</dbReference>
<organism evidence="15 16">
    <name type="scientific">Streptobacillus felis</name>
    <dbReference type="NCBI Taxonomy" id="1384509"/>
    <lineage>
        <taxon>Bacteria</taxon>
        <taxon>Fusobacteriati</taxon>
        <taxon>Fusobacteriota</taxon>
        <taxon>Fusobacteriia</taxon>
        <taxon>Fusobacteriales</taxon>
        <taxon>Leptotrichiaceae</taxon>
        <taxon>Streptobacillus</taxon>
    </lineage>
</organism>
<dbReference type="PANTHER" id="PTHR11088">
    <property type="entry name" value="TRNA DIMETHYLALLYLTRANSFERASE"/>
    <property type="match status" value="1"/>
</dbReference>
<comment type="caution">
    <text evidence="15">The sequence shown here is derived from an EMBL/GenBank/DDBJ whole genome shotgun (WGS) entry which is preliminary data.</text>
</comment>
<keyword evidence="4 10" id="KW-0808">Transferase</keyword>
<dbReference type="NCBIfam" id="TIGR00174">
    <property type="entry name" value="miaA"/>
    <property type="match status" value="1"/>
</dbReference>
<dbReference type="InterPro" id="IPR018022">
    <property type="entry name" value="IPT"/>
</dbReference>
<keyword evidence="7 10" id="KW-0067">ATP-binding</keyword>
<evidence type="ECO:0000256" key="14">
    <source>
        <dbReference type="SAM" id="Coils"/>
    </source>
</evidence>
<dbReference type="EC" id="2.5.1.75" evidence="10"/>
<evidence type="ECO:0000256" key="12">
    <source>
        <dbReference type="RuleBase" id="RU003784"/>
    </source>
</evidence>
<accession>A0A7Z0T8Q5</accession>
<dbReference type="SUPFAM" id="SSF52540">
    <property type="entry name" value="P-loop containing nucleoside triphosphate hydrolases"/>
    <property type="match status" value="2"/>
</dbReference>
<evidence type="ECO:0000256" key="2">
    <source>
        <dbReference type="ARBA" id="ARBA00003213"/>
    </source>
</evidence>
<dbReference type="Proteomes" id="UP000526184">
    <property type="component" value="Unassembled WGS sequence"/>
</dbReference>
<gene>
    <name evidence="10 15" type="primary">miaA</name>
    <name evidence="15" type="ORF">HP397_05140</name>
</gene>
<feature type="binding site" evidence="10">
    <location>
        <begin position="14"/>
        <end position="21"/>
    </location>
    <ligand>
        <name>ATP</name>
        <dbReference type="ChEBI" id="CHEBI:30616"/>
    </ligand>
</feature>